<proteinExistence type="predicted"/>
<comment type="caution">
    <text evidence="2">The sequence shown here is derived from an EMBL/GenBank/DDBJ whole genome shotgun (WGS) entry which is preliminary data.</text>
</comment>
<sequence>MSATLGVSSLVVFEAQVKKKELESWLLIRHEMPLWPNHLSFSLWEKAFRTEIQEKRPFLQGGGESRTRIEGYAKLQEHLRYKGDEQARKSSSQDFSFSGRSQTKRPSSCGGRLPGIPFHS</sequence>
<keyword evidence="3" id="KW-1185">Reference proteome</keyword>
<name>A0ABR3FJY8_9AGAR</name>
<dbReference type="EMBL" id="JBAHYK010000288">
    <property type="protein sequence ID" value="KAL0575618.1"/>
    <property type="molecule type" value="Genomic_DNA"/>
</dbReference>
<evidence type="ECO:0000313" key="3">
    <source>
        <dbReference type="Proteomes" id="UP001465976"/>
    </source>
</evidence>
<evidence type="ECO:0000256" key="1">
    <source>
        <dbReference type="SAM" id="MobiDB-lite"/>
    </source>
</evidence>
<organism evidence="2 3">
    <name type="scientific">Marasmius crinis-equi</name>
    <dbReference type="NCBI Taxonomy" id="585013"/>
    <lineage>
        <taxon>Eukaryota</taxon>
        <taxon>Fungi</taxon>
        <taxon>Dikarya</taxon>
        <taxon>Basidiomycota</taxon>
        <taxon>Agaricomycotina</taxon>
        <taxon>Agaricomycetes</taxon>
        <taxon>Agaricomycetidae</taxon>
        <taxon>Agaricales</taxon>
        <taxon>Marasmiineae</taxon>
        <taxon>Marasmiaceae</taxon>
        <taxon>Marasmius</taxon>
    </lineage>
</organism>
<accession>A0ABR3FJY8</accession>
<protein>
    <submittedName>
        <fullName evidence="2">Uncharacterized protein</fullName>
    </submittedName>
</protein>
<gene>
    <name evidence="2" type="ORF">V5O48_006343</name>
</gene>
<evidence type="ECO:0000313" key="2">
    <source>
        <dbReference type="EMBL" id="KAL0575618.1"/>
    </source>
</evidence>
<reference evidence="2 3" key="1">
    <citation type="submission" date="2024-02" db="EMBL/GenBank/DDBJ databases">
        <title>A draft genome for the cacao thread blight pathogen Marasmius crinis-equi.</title>
        <authorList>
            <person name="Cohen S.P."/>
            <person name="Baruah I.K."/>
            <person name="Amoako-Attah I."/>
            <person name="Bukari Y."/>
            <person name="Meinhardt L.W."/>
            <person name="Bailey B.A."/>
        </authorList>
    </citation>
    <scope>NUCLEOTIDE SEQUENCE [LARGE SCALE GENOMIC DNA]</scope>
    <source>
        <strain evidence="2 3">GH-76</strain>
    </source>
</reference>
<feature type="region of interest" description="Disordered" evidence="1">
    <location>
        <begin position="83"/>
        <end position="120"/>
    </location>
</feature>
<feature type="compositionally biased region" description="Low complexity" evidence="1">
    <location>
        <begin position="90"/>
        <end position="101"/>
    </location>
</feature>
<dbReference type="Proteomes" id="UP001465976">
    <property type="component" value="Unassembled WGS sequence"/>
</dbReference>